<dbReference type="PANTHER" id="PTHR43649">
    <property type="entry name" value="ARABINOSE-BINDING PROTEIN-RELATED"/>
    <property type="match status" value="1"/>
</dbReference>
<proteinExistence type="predicted"/>
<keyword evidence="2" id="KW-0762">Sugar transport</keyword>
<evidence type="ECO:0000256" key="1">
    <source>
        <dbReference type="SAM" id="SignalP"/>
    </source>
</evidence>
<dbReference type="InterPro" id="IPR006059">
    <property type="entry name" value="SBP"/>
</dbReference>
<dbReference type="Pfam" id="PF01547">
    <property type="entry name" value="SBP_bac_1"/>
    <property type="match status" value="1"/>
</dbReference>
<keyword evidence="1" id="KW-0732">Signal</keyword>
<dbReference type="PROSITE" id="PS51257">
    <property type="entry name" value="PROKAR_LIPOPROTEIN"/>
    <property type="match status" value="1"/>
</dbReference>
<keyword evidence="2" id="KW-0813">Transport</keyword>
<sequence>MRRSTGLLLVSVLGLSATACGSGNPATPSAGAGGAKAVTITVACQPAKSAPKERQAWDDDVATFMKAHPGVTVKSTDQQPCFDPKTFGPKLAGGQMETVFVVPVTNYDDVIGQGQALDITQYTGSIKNWNDLRPDVRELVTKDGKVYGVPNVHYGVGLVYNRSLFTKAGLDPDTPPKTWAEVREAAKKIAALGPGYVGYGEYSGGNTGGWHFTQAIYGRGGSILTPDNKKAAFNSPEGKAVLQNLHDMRWVDNSMGNKLLVGWESLMMAMGSGKVGMMLGAPDVVTDVVNKFKGNVADYGITGFPEAKASLSGGEAFMINPKATPEEAKAGLEWVDFRFNTVGKGRFDFARGKAIGNPVGVPDNAVYGDSATGKAIQADREKNASLPVTNYAPYVQAAATIPPKAEPAHAQELYAILDVVMSGVLSRKDASVDQLLTDAETKANSMLAAKG</sequence>
<dbReference type="Gene3D" id="3.40.190.10">
    <property type="entry name" value="Periplasmic binding protein-like II"/>
    <property type="match status" value="1"/>
</dbReference>
<accession>A0ABR9MCK7</accession>
<feature type="signal peptide" evidence="1">
    <location>
        <begin position="1"/>
        <end position="19"/>
    </location>
</feature>
<organism evidence="2 3">
    <name type="scientific">Nonomuraea angiospora</name>
    <dbReference type="NCBI Taxonomy" id="46172"/>
    <lineage>
        <taxon>Bacteria</taxon>
        <taxon>Bacillati</taxon>
        <taxon>Actinomycetota</taxon>
        <taxon>Actinomycetes</taxon>
        <taxon>Streptosporangiales</taxon>
        <taxon>Streptosporangiaceae</taxon>
        <taxon>Nonomuraea</taxon>
    </lineage>
</organism>
<dbReference type="SUPFAM" id="SSF53850">
    <property type="entry name" value="Periplasmic binding protein-like II"/>
    <property type="match status" value="1"/>
</dbReference>
<dbReference type="Proteomes" id="UP000633509">
    <property type="component" value="Unassembled WGS sequence"/>
</dbReference>
<name>A0ABR9MCK7_9ACTN</name>
<protein>
    <submittedName>
        <fullName evidence="2">Multiple sugar transport system substrate-binding protein</fullName>
    </submittedName>
</protein>
<comment type="caution">
    <text evidence="2">The sequence shown here is derived from an EMBL/GenBank/DDBJ whole genome shotgun (WGS) entry which is preliminary data.</text>
</comment>
<keyword evidence="3" id="KW-1185">Reference proteome</keyword>
<dbReference type="RefSeq" id="WP_192790491.1">
    <property type="nucleotide sequence ID" value="NZ_JBHSKR010000002.1"/>
</dbReference>
<dbReference type="InterPro" id="IPR050490">
    <property type="entry name" value="Bact_solute-bd_prot1"/>
</dbReference>
<evidence type="ECO:0000313" key="2">
    <source>
        <dbReference type="EMBL" id="MBE1590658.1"/>
    </source>
</evidence>
<reference evidence="2 3" key="1">
    <citation type="submission" date="2020-10" db="EMBL/GenBank/DDBJ databases">
        <title>Sequencing the genomes of 1000 actinobacteria strains.</title>
        <authorList>
            <person name="Klenk H.-P."/>
        </authorList>
    </citation>
    <scope>NUCLEOTIDE SEQUENCE [LARGE SCALE GENOMIC DNA]</scope>
    <source>
        <strain evidence="2 3">DSM 43173</strain>
    </source>
</reference>
<gene>
    <name evidence="2" type="ORF">H4W80_008916</name>
</gene>
<evidence type="ECO:0000313" key="3">
    <source>
        <dbReference type="Proteomes" id="UP000633509"/>
    </source>
</evidence>
<dbReference type="PANTHER" id="PTHR43649:SF16">
    <property type="entry name" value="SUGAR-BINDING LIPOPROTEIN"/>
    <property type="match status" value="1"/>
</dbReference>
<feature type="chain" id="PRO_5045911934" evidence="1">
    <location>
        <begin position="20"/>
        <end position="451"/>
    </location>
</feature>
<dbReference type="EMBL" id="JADBEK010000001">
    <property type="protein sequence ID" value="MBE1590658.1"/>
    <property type="molecule type" value="Genomic_DNA"/>
</dbReference>